<dbReference type="CDD" id="cd06261">
    <property type="entry name" value="TM_PBP2"/>
    <property type="match status" value="1"/>
</dbReference>
<reference evidence="9 10" key="1">
    <citation type="submission" date="2020-05" db="EMBL/GenBank/DDBJ databases">
        <title>MicrobeNet Type strains.</title>
        <authorList>
            <person name="Nicholson A.C."/>
        </authorList>
    </citation>
    <scope>NUCLEOTIDE SEQUENCE [LARGE SCALE GENOMIC DNA]</scope>
    <source>
        <strain evidence="9 10">JCM 14282</strain>
    </source>
</reference>
<comment type="subcellular location">
    <subcellularLocation>
        <location evidence="1 7">Cell membrane</location>
        <topology evidence="1 7">Multi-pass membrane protein</topology>
    </subcellularLocation>
</comment>
<feature type="transmembrane region" description="Helical" evidence="7">
    <location>
        <begin position="173"/>
        <end position="192"/>
    </location>
</feature>
<evidence type="ECO:0000256" key="5">
    <source>
        <dbReference type="ARBA" id="ARBA00022989"/>
    </source>
</evidence>
<keyword evidence="10" id="KW-1185">Reference proteome</keyword>
<dbReference type="EMBL" id="JABEMB010000029">
    <property type="protein sequence ID" value="NNH05017.1"/>
    <property type="molecule type" value="Genomic_DNA"/>
</dbReference>
<dbReference type="SUPFAM" id="SSF161098">
    <property type="entry name" value="MetI-like"/>
    <property type="match status" value="1"/>
</dbReference>
<evidence type="ECO:0000256" key="7">
    <source>
        <dbReference type="RuleBase" id="RU363032"/>
    </source>
</evidence>
<proteinExistence type="inferred from homology"/>
<feature type="transmembrane region" description="Helical" evidence="7">
    <location>
        <begin position="101"/>
        <end position="123"/>
    </location>
</feature>
<dbReference type="Pfam" id="PF00528">
    <property type="entry name" value="BPD_transp_1"/>
    <property type="match status" value="1"/>
</dbReference>
<feature type="transmembrane region" description="Helical" evidence="7">
    <location>
        <begin position="279"/>
        <end position="302"/>
    </location>
</feature>
<evidence type="ECO:0000313" key="9">
    <source>
        <dbReference type="EMBL" id="NNH05017.1"/>
    </source>
</evidence>
<evidence type="ECO:0000256" key="2">
    <source>
        <dbReference type="ARBA" id="ARBA00022448"/>
    </source>
</evidence>
<keyword evidence="4 7" id="KW-0812">Transmembrane</keyword>
<evidence type="ECO:0000313" key="10">
    <source>
        <dbReference type="Proteomes" id="UP000543598"/>
    </source>
</evidence>
<dbReference type="PANTHER" id="PTHR43163:SF6">
    <property type="entry name" value="DIPEPTIDE TRANSPORT SYSTEM PERMEASE PROTEIN DPPB-RELATED"/>
    <property type="match status" value="1"/>
</dbReference>
<accession>A0A7Y2M2A7</accession>
<dbReference type="PANTHER" id="PTHR43163">
    <property type="entry name" value="DIPEPTIDE TRANSPORT SYSTEM PERMEASE PROTEIN DPPB-RELATED"/>
    <property type="match status" value="1"/>
</dbReference>
<feature type="transmembrane region" description="Helical" evidence="7">
    <location>
        <begin position="12"/>
        <end position="36"/>
    </location>
</feature>
<keyword evidence="3" id="KW-1003">Cell membrane</keyword>
<dbReference type="GO" id="GO:0055085">
    <property type="term" value="P:transmembrane transport"/>
    <property type="evidence" value="ECO:0007669"/>
    <property type="project" value="InterPro"/>
</dbReference>
<dbReference type="Gene3D" id="1.10.3720.10">
    <property type="entry name" value="MetI-like"/>
    <property type="match status" value="1"/>
</dbReference>
<dbReference type="PROSITE" id="PS50928">
    <property type="entry name" value="ABC_TM1"/>
    <property type="match status" value="1"/>
</dbReference>
<feature type="transmembrane region" description="Helical" evidence="7">
    <location>
        <begin position="135"/>
        <end position="153"/>
    </location>
</feature>
<keyword evidence="6 7" id="KW-0472">Membrane</keyword>
<comment type="caution">
    <text evidence="9">The sequence shown here is derived from an EMBL/GenBank/DDBJ whole genome shotgun (WGS) entry which is preliminary data.</text>
</comment>
<evidence type="ECO:0000259" key="8">
    <source>
        <dbReference type="PROSITE" id="PS50928"/>
    </source>
</evidence>
<sequence length="311" mass="33225">MILRRTLEAVSLLLELSFLIFLVGAVIPGDAALAVAGQGEVPLERLNELREQLGLNDPIIVRYWTWLSGALTGDLGNSVVSQRPILADVARAFPVTLELSLLGMAVALAIGLPVGVFAASHAGSVADRVLRGSTLLFLSLPSFVLALLLILSASRFLPAIYSSFYVGFAEDPIGHLRSVALPALAVGLPLSGQIAQITRSSMVEAVREPFVLTARAKGLSPRRIEYDHALRVALSPIVTLSGLLFGSLIGGLLLIERIFNLPGLGRALINAIGDRDFQFVVAATLVIAGVYVVVNLIVDLLYPILDPRQRR</sequence>
<evidence type="ECO:0000256" key="4">
    <source>
        <dbReference type="ARBA" id="ARBA00022692"/>
    </source>
</evidence>
<dbReference type="InterPro" id="IPR000515">
    <property type="entry name" value="MetI-like"/>
</dbReference>
<protein>
    <submittedName>
        <fullName evidence="9">ABC transporter permease</fullName>
    </submittedName>
</protein>
<evidence type="ECO:0000256" key="3">
    <source>
        <dbReference type="ARBA" id="ARBA00022475"/>
    </source>
</evidence>
<keyword evidence="2 7" id="KW-0813">Transport</keyword>
<gene>
    <name evidence="9" type="ORF">HLA99_14290</name>
</gene>
<keyword evidence="5 7" id="KW-1133">Transmembrane helix</keyword>
<feature type="transmembrane region" description="Helical" evidence="7">
    <location>
        <begin position="232"/>
        <end position="259"/>
    </location>
</feature>
<dbReference type="GO" id="GO:0005886">
    <property type="term" value="C:plasma membrane"/>
    <property type="evidence" value="ECO:0007669"/>
    <property type="project" value="UniProtKB-SubCell"/>
</dbReference>
<dbReference type="AlphaFoldDB" id="A0A7Y2M2A7"/>
<dbReference type="InterPro" id="IPR035906">
    <property type="entry name" value="MetI-like_sf"/>
</dbReference>
<dbReference type="InterPro" id="IPR045621">
    <property type="entry name" value="BPD_transp_1_N"/>
</dbReference>
<comment type="similarity">
    <text evidence="7">Belongs to the binding-protein-dependent transport system permease family.</text>
</comment>
<dbReference type="RefSeq" id="WP_167037472.1">
    <property type="nucleotide sequence ID" value="NZ_BAAANA010000001.1"/>
</dbReference>
<evidence type="ECO:0000256" key="6">
    <source>
        <dbReference type="ARBA" id="ARBA00023136"/>
    </source>
</evidence>
<feature type="domain" description="ABC transmembrane type-1" evidence="8">
    <location>
        <begin position="93"/>
        <end position="298"/>
    </location>
</feature>
<name>A0A7Y2M2A7_9MICO</name>
<evidence type="ECO:0000256" key="1">
    <source>
        <dbReference type="ARBA" id="ARBA00004651"/>
    </source>
</evidence>
<dbReference type="Proteomes" id="UP000543598">
    <property type="component" value="Unassembled WGS sequence"/>
</dbReference>
<organism evidence="9 10">
    <name type="scientific">Microbacterium ulmi</name>
    <dbReference type="NCBI Taxonomy" id="179095"/>
    <lineage>
        <taxon>Bacteria</taxon>
        <taxon>Bacillati</taxon>
        <taxon>Actinomycetota</taxon>
        <taxon>Actinomycetes</taxon>
        <taxon>Micrococcales</taxon>
        <taxon>Microbacteriaceae</taxon>
        <taxon>Microbacterium</taxon>
    </lineage>
</organism>
<dbReference type="Pfam" id="PF19300">
    <property type="entry name" value="BPD_transp_1_N"/>
    <property type="match status" value="1"/>
</dbReference>